<reference evidence="10 11" key="1">
    <citation type="submission" date="2013-08" db="EMBL/GenBank/DDBJ databases">
        <title>Genome sequencing of Lysobacter.</title>
        <authorList>
            <person name="Zhang S."/>
            <person name="Wang G."/>
        </authorList>
    </citation>
    <scope>NUCLEOTIDE SEQUENCE [LARGE SCALE GENOMIC DNA]</scope>
    <source>
        <strain evidence="10 11">GH1-9</strain>
    </source>
</reference>
<dbReference type="PANTHER" id="PTHR22911:SF137">
    <property type="entry name" value="SOLUTE CARRIER FAMILY 35 MEMBER G2-RELATED"/>
    <property type="match status" value="1"/>
</dbReference>
<dbReference type="InterPro" id="IPR000620">
    <property type="entry name" value="EamA_dom"/>
</dbReference>
<evidence type="ECO:0000313" key="11">
    <source>
        <dbReference type="Proteomes" id="UP000029998"/>
    </source>
</evidence>
<evidence type="ECO:0000256" key="6">
    <source>
        <dbReference type="ARBA" id="ARBA00022989"/>
    </source>
</evidence>
<dbReference type="InterPro" id="IPR004626">
    <property type="entry name" value="RarD"/>
</dbReference>
<feature type="transmembrane region" description="Helical" evidence="8">
    <location>
        <begin position="181"/>
        <end position="199"/>
    </location>
</feature>
<keyword evidence="6 8" id="KW-1133">Transmembrane helix</keyword>
<feature type="transmembrane region" description="Helical" evidence="8">
    <location>
        <begin position="211"/>
        <end position="236"/>
    </location>
</feature>
<accession>A0A0A0ESE6</accession>
<comment type="caution">
    <text evidence="10">The sequence shown here is derived from an EMBL/GenBank/DDBJ whole genome shotgun (WGS) entry which is preliminary data.</text>
</comment>
<feature type="transmembrane region" description="Helical" evidence="8">
    <location>
        <begin position="152"/>
        <end position="169"/>
    </location>
</feature>
<sequence length="307" mass="33206">MSTGTRIDRAGLWGAVASFVLWGLMPLYWHQLKVVPSLQIVLHRIVWSALLVALWLVVTQGGGWWRKVKARPRAAAMLGVTSLLITFNWGLYIWAVNAGHVIEGSLGYYINPLVNVVLGVLVLRERLNPAQWVAVALAAAGVLWLTVALGQLPWIALGLALSFAAYGLLRKVLAVDAVLGLGVEGAYLFLPALAALVWLELSGQGHFTSGWGLGIDLLLVLGGALTALPLIGFAFAVRRVPYTIVGMLQYISPTLQLLVGALVLGEAFPRERMLGFGLIWLGLAVFAVDGWRQSRHRAPAPATPMER</sequence>
<evidence type="ECO:0000256" key="2">
    <source>
        <dbReference type="ARBA" id="ARBA00007362"/>
    </source>
</evidence>
<comment type="subcellular location">
    <subcellularLocation>
        <location evidence="1">Cell membrane</location>
        <topology evidence="1">Multi-pass membrane protein</topology>
    </subcellularLocation>
</comment>
<proteinExistence type="inferred from homology"/>
<organism evidence="10 11">
    <name type="scientific">Lysobacter daejeonensis GH1-9</name>
    <dbReference type="NCBI Taxonomy" id="1385517"/>
    <lineage>
        <taxon>Bacteria</taxon>
        <taxon>Pseudomonadati</taxon>
        <taxon>Pseudomonadota</taxon>
        <taxon>Gammaproteobacteria</taxon>
        <taxon>Lysobacterales</taxon>
        <taxon>Lysobacteraceae</taxon>
        <taxon>Aerolutibacter</taxon>
    </lineage>
</organism>
<keyword evidence="3" id="KW-0813">Transport</keyword>
<feature type="transmembrane region" description="Helical" evidence="8">
    <location>
        <begin position="274"/>
        <end position="291"/>
    </location>
</feature>
<dbReference type="InterPro" id="IPR037185">
    <property type="entry name" value="EmrE-like"/>
</dbReference>
<evidence type="ECO:0000256" key="5">
    <source>
        <dbReference type="ARBA" id="ARBA00022692"/>
    </source>
</evidence>
<keyword evidence="4" id="KW-1003">Cell membrane</keyword>
<feature type="transmembrane region" description="Helical" evidence="8">
    <location>
        <begin position="106"/>
        <end position="123"/>
    </location>
</feature>
<dbReference type="SUPFAM" id="SSF103481">
    <property type="entry name" value="Multidrug resistance efflux transporter EmrE"/>
    <property type="match status" value="2"/>
</dbReference>
<dbReference type="GO" id="GO:0005886">
    <property type="term" value="C:plasma membrane"/>
    <property type="evidence" value="ECO:0007669"/>
    <property type="project" value="UniProtKB-SubCell"/>
</dbReference>
<gene>
    <name evidence="10" type="ORF">N800_09585</name>
</gene>
<comment type="similarity">
    <text evidence="2">Belongs to the EamA transporter family.</text>
</comment>
<evidence type="ECO:0000256" key="3">
    <source>
        <dbReference type="ARBA" id="ARBA00022448"/>
    </source>
</evidence>
<dbReference type="Pfam" id="PF00892">
    <property type="entry name" value="EamA"/>
    <property type="match status" value="1"/>
</dbReference>
<evidence type="ECO:0000259" key="9">
    <source>
        <dbReference type="Pfam" id="PF00892"/>
    </source>
</evidence>
<evidence type="ECO:0000256" key="7">
    <source>
        <dbReference type="ARBA" id="ARBA00023136"/>
    </source>
</evidence>
<feature type="transmembrane region" description="Helical" evidence="8">
    <location>
        <begin position="130"/>
        <end position="146"/>
    </location>
</feature>
<feature type="transmembrane region" description="Helical" evidence="8">
    <location>
        <begin position="74"/>
        <end position="94"/>
    </location>
</feature>
<feature type="transmembrane region" description="Helical" evidence="8">
    <location>
        <begin position="41"/>
        <end position="62"/>
    </location>
</feature>
<keyword evidence="5 8" id="KW-0812">Transmembrane</keyword>
<dbReference type="NCBIfam" id="TIGR00688">
    <property type="entry name" value="rarD"/>
    <property type="match status" value="1"/>
</dbReference>
<protein>
    <submittedName>
        <fullName evidence="10">Membrane protein</fullName>
    </submittedName>
</protein>
<dbReference type="RefSeq" id="WP_036139888.1">
    <property type="nucleotide sequence ID" value="NZ_AVPU01000039.1"/>
</dbReference>
<keyword evidence="7 8" id="KW-0472">Membrane</keyword>
<name>A0A0A0ESE6_9GAMM</name>
<keyword evidence="11" id="KW-1185">Reference proteome</keyword>
<dbReference type="PANTHER" id="PTHR22911">
    <property type="entry name" value="ACYL-MALONYL CONDENSING ENZYME-RELATED"/>
    <property type="match status" value="1"/>
</dbReference>
<evidence type="ECO:0000256" key="1">
    <source>
        <dbReference type="ARBA" id="ARBA00004651"/>
    </source>
</evidence>
<evidence type="ECO:0000313" key="10">
    <source>
        <dbReference type="EMBL" id="KGM53165.1"/>
    </source>
</evidence>
<dbReference type="EMBL" id="AVPU01000039">
    <property type="protein sequence ID" value="KGM53165.1"/>
    <property type="molecule type" value="Genomic_DNA"/>
</dbReference>
<dbReference type="eggNOG" id="COG2962">
    <property type="taxonomic scope" value="Bacteria"/>
</dbReference>
<feature type="domain" description="EamA" evidence="9">
    <location>
        <begin position="11"/>
        <end position="146"/>
    </location>
</feature>
<dbReference type="Proteomes" id="UP000029998">
    <property type="component" value="Unassembled WGS sequence"/>
</dbReference>
<dbReference type="OrthoDB" id="369870at2"/>
<dbReference type="AlphaFoldDB" id="A0A0A0ESE6"/>
<feature type="transmembrane region" description="Helical" evidence="8">
    <location>
        <begin position="12"/>
        <end position="29"/>
    </location>
</feature>
<evidence type="ECO:0000256" key="8">
    <source>
        <dbReference type="SAM" id="Phobius"/>
    </source>
</evidence>
<feature type="transmembrane region" description="Helical" evidence="8">
    <location>
        <begin position="248"/>
        <end position="268"/>
    </location>
</feature>
<evidence type="ECO:0000256" key="4">
    <source>
        <dbReference type="ARBA" id="ARBA00022475"/>
    </source>
</evidence>